<feature type="transmembrane region" description="Helical" evidence="5">
    <location>
        <begin position="270"/>
        <end position="293"/>
    </location>
</feature>
<evidence type="ECO:0000256" key="1">
    <source>
        <dbReference type="ARBA" id="ARBA00004141"/>
    </source>
</evidence>
<evidence type="ECO:0000256" key="5">
    <source>
        <dbReference type="SAM" id="Phobius"/>
    </source>
</evidence>
<feature type="transmembrane region" description="Helical" evidence="5">
    <location>
        <begin position="322"/>
        <end position="342"/>
    </location>
</feature>
<dbReference type="Proteomes" id="UP000044841">
    <property type="component" value="Unassembled WGS sequence"/>
</dbReference>
<name>A0A0K6GEL3_9AGAM</name>
<keyword evidence="7" id="KW-1185">Reference proteome</keyword>
<dbReference type="InterPro" id="IPR002293">
    <property type="entry name" value="AA/rel_permease1"/>
</dbReference>
<gene>
    <name evidence="6" type="ORF">RSOLAG22IIIB_12508</name>
</gene>
<evidence type="ECO:0000313" key="6">
    <source>
        <dbReference type="EMBL" id="CUA77048.1"/>
    </source>
</evidence>
<dbReference type="Pfam" id="PF13520">
    <property type="entry name" value="AA_permease_2"/>
    <property type="match status" value="1"/>
</dbReference>
<sequence length="560" mass="62151">MQRLSEGDDAIVSDNEEEAGQDLTALAPIEETSPLGYSVNFANATLMNTSAMIGMGIFSTPSFILKSVGSVGMLIMVHIFVPVITLAGLMVYIELTSMCGHKRSGAEVVYLEEAYPKPRFLLPTTFALINALLGHSGVSSTVFAQHILHGYDMEITPFRQRSIAIAMSTVAIWVCLFSNKWALRVNGVAAFFKIICLFLISATGLACLLGWTSVPDTRNLRHPFEGTLYEAGPLATSIVQALYGFVGWNSILGLMGEVKGRRPVRTIQRAGIASILITAVLFITTLLSFSIVLTKEELMNANEVLGVFFLRKVYGDLVATRLFPIFIGINTFGGIVSTSLYYGRMLREAGRQGMLPFATFWSRIGRFKTPYGPVLLKWTLSIFLIIITPAQDTVAFLIDLTSYPSLIFSLLIGCGVWILRRRRQQLGLPEHAYKAPNIIVFAYVLQSIILVIMPWIPPKGGSKGGDVSFFYATYCIVTVLLFLLSGVYYWVQFCALPKWMGYELVGETVSLPGGVRTLVLRKAYRRRTEGEEAPLLRRNGCDREYFIVRPQIETFAHILF</sequence>
<proteinExistence type="predicted"/>
<comment type="subcellular location">
    <subcellularLocation>
        <location evidence="1">Membrane</location>
        <topology evidence="1">Multi-pass membrane protein</topology>
    </subcellularLocation>
</comment>
<feature type="transmembrane region" description="Helical" evidence="5">
    <location>
        <begin position="120"/>
        <end position="138"/>
    </location>
</feature>
<evidence type="ECO:0000256" key="2">
    <source>
        <dbReference type="ARBA" id="ARBA00022692"/>
    </source>
</evidence>
<feature type="transmembrane region" description="Helical" evidence="5">
    <location>
        <begin position="234"/>
        <end position="258"/>
    </location>
</feature>
<dbReference type="GO" id="GO:0015179">
    <property type="term" value="F:L-amino acid transmembrane transporter activity"/>
    <property type="evidence" value="ECO:0007669"/>
    <property type="project" value="TreeGrafter"/>
</dbReference>
<keyword evidence="3 5" id="KW-1133">Transmembrane helix</keyword>
<protein>
    <submittedName>
        <fullName evidence="6">High-affinity methionine permease [Saccharomyces cerevisiae S288c]</fullName>
    </submittedName>
</protein>
<dbReference type="AlphaFoldDB" id="A0A0K6GEL3"/>
<feature type="transmembrane region" description="Helical" evidence="5">
    <location>
        <begin position="190"/>
        <end position="214"/>
    </location>
</feature>
<dbReference type="PIRSF" id="PIRSF006060">
    <property type="entry name" value="AA_transporter"/>
    <property type="match status" value="1"/>
</dbReference>
<keyword evidence="4 5" id="KW-0472">Membrane</keyword>
<feature type="transmembrane region" description="Helical" evidence="5">
    <location>
        <begin position="371"/>
        <end position="390"/>
    </location>
</feature>
<evidence type="ECO:0000256" key="3">
    <source>
        <dbReference type="ARBA" id="ARBA00022989"/>
    </source>
</evidence>
<feature type="transmembrane region" description="Helical" evidence="5">
    <location>
        <begin position="71"/>
        <end position="93"/>
    </location>
</feature>
<feature type="transmembrane region" description="Helical" evidence="5">
    <location>
        <begin position="158"/>
        <end position="178"/>
    </location>
</feature>
<accession>A0A0K6GEL3</accession>
<evidence type="ECO:0000313" key="7">
    <source>
        <dbReference type="Proteomes" id="UP000044841"/>
    </source>
</evidence>
<feature type="transmembrane region" description="Helical" evidence="5">
    <location>
        <begin position="469"/>
        <end position="491"/>
    </location>
</feature>
<dbReference type="EMBL" id="CYGV01001760">
    <property type="protein sequence ID" value="CUA77048.1"/>
    <property type="molecule type" value="Genomic_DNA"/>
</dbReference>
<feature type="transmembrane region" description="Helical" evidence="5">
    <location>
        <begin position="46"/>
        <end position="65"/>
    </location>
</feature>
<keyword evidence="2 5" id="KW-0812">Transmembrane</keyword>
<dbReference type="Gene3D" id="1.20.1740.10">
    <property type="entry name" value="Amino acid/polyamine transporter I"/>
    <property type="match status" value="1"/>
</dbReference>
<dbReference type="PANTHER" id="PTHR11785:SF353">
    <property type="entry name" value="METHIONINE TRANSPORTER (EUROFUNG)"/>
    <property type="match status" value="1"/>
</dbReference>
<dbReference type="GO" id="GO:0016020">
    <property type="term" value="C:membrane"/>
    <property type="evidence" value="ECO:0007669"/>
    <property type="project" value="UniProtKB-SubCell"/>
</dbReference>
<dbReference type="PANTHER" id="PTHR11785">
    <property type="entry name" value="AMINO ACID TRANSPORTER"/>
    <property type="match status" value="1"/>
</dbReference>
<evidence type="ECO:0000256" key="4">
    <source>
        <dbReference type="ARBA" id="ARBA00023136"/>
    </source>
</evidence>
<reference evidence="6 7" key="1">
    <citation type="submission" date="2015-07" db="EMBL/GenBank/DDBJ databases">
        <authorList>
            <person name="Noorani M."/>
        </authorList>
    </citation>
    <scope>NUCLEOTIDE SEQUENCE [LARGE SCALE GENOMIC DNA]</scope>
    <source>
        <strain evidence="6">BBA 69670</strain>
    </source>
</reference>
<organism evidence="6 7">
    <name type="scientific">Rhizoctonia solani</name>
    <dbReference type="NCBI Taxonomy" id="456999"/>
    <lineage>
        <taxon>Eukaryota</taxon>
        <taxon>Fungi</taxon>
        <taxon>Dikarya</taxon>
        <taxon>Basidiomycota</taxon>
        <taxon>Agaricomycotina</taxon>
        <taxon>Agaricomycetes</taxon>
        <taxon>Cantharellales</taxon>
        <taxon>Ceratobasidiaceae</taxon>
        <taxon>Rhizoctonia</taxon>
    </lineage>
</organism>
<feature type="transmembrane region" description="Helical" evidence="5">
    <location>
        <begin position="402"/>
        <end position="419"/>
    </location>
</feature>
<feature type="transmembrane region" description="Helical" evidence="5">
    <location>
        <begin position="440"/>
        <end position="457"/>
    </location>
</feature>
<dbReference type="InterPro" id="IPR050598">
    <property type="entry name" value="AminoAcid_Transporter"/>
</dbReference>